<dbReference type="PROSITE" id="PS51915">
    <property type="entry name" value="ZAD"/>
    <property type="match status" value="1"/>
</dbReference>
<dbReference type="PANTHER" id="PTHR23226:SF429">
    <property type="entry name" value="CROL ALPHA"/>
    <property type="match status" value="1"/>
</dbReference>
<evidence type="ECO:0000256" key="3">
    <source>
        <dbReference type="ARBA" id="ARBA00022771"/>
    </source>
</evidence>
<evidence type="ECO:0000259" key="9">
    <source>
        <dbReference type="PROSITE" id="PS51915"/>
    </source>
</evidence>
<evidence type="ECO:0000256" key="5">
    <source>
        <dbReference type="PROSITE-ProRule" id="PRU00042"/>
    </source>
</evidence>
<dbReference type="GO" id="GO:0005634">
    <property type="term" value="C:nucleus"/>
    <property type="evidence" value="ECO:0007669"/>
    <property type="project" value="InterPro"/>
</dbReference>
<evidence type="ECO:0000259" key="8">
    <source>
        <dbReference type="PROSITE" id="PS50157"/>
    </source>
</evidence>
<feature type="domain" description="C2H2-type" evidence="8">
    <location>
        <begin position="223"/>
        <end position="261"/>
    </location>
</feature>
<feature type="region of interest" description="Disordered" evidence="7">
    <location>
        <begin position="82"/>
        <end position="105"/>
    </location>
</feature>
<feature type="domain" description="C2H2-type" evidence="8">
    <location>
        <begin position="300"/>
        <end position="322"/>
    </location>
</feature>
<sequence>MNENCRLCLNIVNRKRTTIGQSEFRTMMETVFSFSIVNKDGLPMYVCTGCSSAVRNFFSYSLKVQQNQRYLEQQYCTSNKTESSSRVAINDSPVHHSDNDDGEEGLSNLDTDILTVCNTSLVQDDTLLELSTTQLSSQNISIHRQRQCGNATSMNKQLNSDLRYTCDECELVLSNKIQLYKHRRVHQKKECPVCNMLFRSDKIKDHFTKKHPDVKLLQADGEFRCANCQELFKTEEQLNHHLRLPDQLLIRSLAQHSGNHLPMCNSVGNELDLLPGEGNIEVKDGNTVDKERVYYCTKRYKCCKCEEKFFDKPQLIRHQRLHRTTECPMCNKILRTDRIKQHIATLHRKHDGSPNELFKCMECKKLFENASQLTLHRITHKKMVCPVCKETASSSHIQKHLKSFNSVALSEDSSEFTDCMDETDTKRLPIQCDECGRAFLTKYQLRKHLRVHLKKKCPVCQKLVRSNTILAHIASKHSKQRTNVVKEKLFLRDISPTR</sequence>
<evidence type="ECO:0000256" key="7">
    <source>
        <dbReference type="SAM" id="MobiDB-lite"/>
    </source>
</evidence>
<dbReference type="SUPFAM" id="SSF57716">
    <property type="entry name" value="Glucocorticoid receptor-like (DNA-binding domain)"/>
    <property type="match status" value="1"/>
</dbReference>
<dbReference type="PROSITE" id="PS00028">
    <property type="entry name" value="ZINC_FINGER_C2H2_1"/>
    <property type="match status" value="4"/>
</dbReference>
<keyword evidence="1 6" id="KW-0479">Metal-binding</keyword>
<feature type="binding site" evidence="6">
    <location>
        <position position="47"/>
    </location>
    <ligand>
        <name>Zn(2+)</name>
        <dbReference type="ChEBI" id="CHEBI:29105"/>
    </ligand>
</feature>
<dbReference type="SMART" id="SM00868">
    <property type="entry name" value="zf-AD"/>
    <property type="match status" value="1"/>
</dbReference>
<evidence type="ECO:0008006" key="11">
    <source>
        <dbReference type="Google" id="ProtNLM"/>
    </source>
</evidence>
<evidence type="ECO:0000313" key="10">
    <source>
        <dbReference type="EnsemblMetazoa" id="AFUN014666-PA"/>
    </source>
</evidence>
<keyword evidence="3 5" id="KW-0863">Zinc-finger</keyword>
<evidence type="ECO:0000256" key="6">
    <source>
        <dbReference type="PROSITE-ProRule" id="PRU01263"/>
    </source>
</evidence>
<dbReference type="Pfam" id="PF00096">
    <property type="entry name" value="zf-C2H2"/>
    <property type="match status" value="4"/>
</dbReference>
<dbReference type="GO" id="GO:0000981">
    <property type="term" value="F:DNA-binding transcription factor activity, RNA polymerase II-specific"/>
    <property type="evidence" value="ECO:0007669"/>
    <property type="project" value="TreeGrafter"/>
</dbReference>
<dbReference type="EnsemblMetazoa" id="AFUN014666-RA">
    <property type="protein sequence ID" value="AFUN014666-PA"/>
    <property type="gene ID" value="AFUN014666"/>
</dbReference>
<feature type="domain" description="C2H2-type" evidence="8">
    <location>
        <begin position="164"/>
        <end position="191"/>
    </location>
</feature>
<dbReference type="GO" id="GO:0000978">
    <property type="term" value="F:RNA polymerase II cis-regulatory region sequence-specific DNA binding"/>
    <property type="evidence" value="ECO:0007669"/>
    <property type="project" value="TreeGrafter"/>
</dbReference>
<reference evidence="10" key="1">
    <citation type="submission" date="2020-05" db="UniProtKB">
        <authorList>
            <consortium name="EnsemblMetazoa"/>
        </authorList>
    </citation>
    <scope>IDENTIFICATION</scope>
    <source>
        <strain evidence="10">FUMOZ</strain>
    </source>
</reference>
<feature type="binding site" evidence="6">
    <location>
        <position position="5"/>
    </location>
    <ligand>
        <name>Zn(2+)</name>
        <dbReference type="ChEBI" id="CHEBI:29105"/>
    </ligand>
</feature>
<feature type="domain" description="C2H2-type" evidence="8">
    <location>
        <begin position="358"/>
        <end position="380"/>
    </location>
</feature>
<feature type="domain" description="C2H2-type" evidence="8">
    <location>
        <begin position="430"/>
        <end position="457"/>
    </location>
</feature>
<dbReference type="VEuPathDB" id="VectorBase:AFUN2_006681"/>
<evidence type="ECO:0000256" key="4">
    <source>
        <dbReference type="ARBA" id="ARBA00022833"/>
    </source>
</evidence>
<name>A0A182S2J3_ANOFN</name>
<dbReference type="SUPFAM" id="SSF57667">
    <property type="entry name" value="beta-beta-alpha zinc fingers"/>
    <property type="match status" value="2"/>
</dbReference>
<dbReference type="PROSITE" id="PS50157">
    <property type="entry name" value="ZINC_FINGER_C2H2_2"/>
    <property type="match status" value="5"/>
</dbReference>
<dbReference type="Gene3D" id="3.30.160.60">
    <property type="entry name" value="Classic Zinc Finger"/>
    <property type="match status" value="3"/>
</dbReference>
<dbReference type="SMART" id="SM00355">
    <property type="entry name" value="ZnF_C2H2"/>
    <property type="match status" value="9"/>
</dbReference>
<keyword evidence="4 6" id="KW-0862">Zinc</keyword>
<dbReference type="Gene3D" id="3.40.1800.20">
    <property type="match status" value="1"/>
</dbReference>
<proteinExistence type="predicted"/>
<accession>A0A182S2J3</accession>
<dbReference type="GO" id="GO:0008270">
    <property type="term" value="F:zinc ion binding"/>
    <property type="evidence" value="ECO:0007669"/>
    <property type="project" value="UniProtKB-UniRule"/>
</dbReference>
<organism evidence="10">
    <name type="scientific">Anopheles funestus</name>
    <name type="common">African malaria mosquito</name>
    <dbReference type="NCBI Taxonomy" id="62324"/>
    <lineage>
        <taxon>Eukaryota</taxon>
        <taxon>Metazoa</taxon>
        <taxon>Ecdysozoa</taxon>
        <taxon>Arthropoda</taxon>
        <taxon>Hexapoda</taxon>
        <taxon>Insecta</taxon>
        <taxon>Pterygota</taxon>
        <taxon>Neoptera</taxon>
        <taxon>Endopterygota</taxon>
        <taxon>Diptera</taxon>
        <taxon>Nematocera</taxon>
        <taxon>Culicoidea</taxon>
        <taxon>Culicidae</taxon>
        <taxon>Anophelinae</taxon>
        <taxon>Anopheles</taxon>
    </lineage>
</organism>
<keyword evidence="2" id="KW-0677">Repeat</keyword>
<feature type="domain" description="ZAD" evidence="9">
    <location>
        <begin position="3"/>
        <end position="74"/>
    </location>
</feature>
<feature type="binding site" evidence="6">
    <location>
        <position position="8"/>
    </location>
    <ligand>
        <name>Zn(2+)</name>
        <dbReference type="ChEBI" id="CHEBI:29105"/>
    </ligand>
</feature>
<dbReference type="FunFam" id="3.30.160.60:FF:000446">
    <property type="entry name" value="Zinc finger protein"/>
    <property type="match status" value="1"/>
</dbReference>
<dbReference type="AlphaFoldDB" id="A0A182S2J3"/>
<evidence type="ECO:0000256" key="2">
    <source>
        <dbReference type="ARBA" id="ARBA00022737"/>
    </source>
</evidence>
<dbReference type="VEuPathDB" id="VectorBase:AFUN014666"/>
<dbReference type="STRING" id="62324.A0A182S2J3"/>
<feature type="binding site" evidence="6">
    <location>
        <position position="50"/>
    </location>
    <ligand>
        <name>Zn(2+)</name>
        <dbReference type="ChEBI" id="CHEBI:29105"/>
    </ligand>
</feature>
<dbReference type="InterPro" id="IPR036236">
    <property type="entry name" value="Znf_C2H2_sf"/>
</dbReference>
<dbReference type="Pfam" id="PF07776">
    <property type="entry name" value="zf-AD"/>
    <property type="match status" value="1"/>
</dbReference>
<dbReference type="InterPro" id="IPR012934">
    <property type="entry name" value="Znf_AD"/>
</dbReference>
<protein>
    <recommendedName>
        <fullName evidence="11">Zinc finger protein</fullName>
    </recommendedName>
</protein>
<evidence type="ECO:0000256" key="1">
    <source>
        <dbReference type="ARBA" id="ARBA00022723"/>
    </source>
</evidence>
<dbReference type="PANTHER" id="PTHR23226">
    <property type="entry name" value="ZINC FINGER AND SCAN DOMAIN-CONTAINING"/>
    <property type="match status" value="1"/>
</dbReference>
<dbReference type="InterPro" id="IPR013087">
    <property type="entry name" value="Znf_C2H2_type"/>
</dbReference>